<feature type="region of interest" description="Disordered" evidence="1">
    <location>
        <begin position="368"/>
        <end position="515"/>
    </location>
</feature>
<comment type="caution">
    <text evidence="2">The sequence shown here is derived from an EMBL/GenBank/DDBJ whole genome shotgun (WGS) entry which is preliminary data.</text>
</comment>
<feature type="compositionally biased region" description="Polar residues" evidence="1">
    <location>
        <begin position="215"/>
        <end position="225"/>
    </location>
</feature>
<dbReference type="RefSeq" id="WP_370563920.1">
    <property type="nucleotide sequence ID" value="NZ_JBFWIB010000005.1"/>
</dbReference>
<gene>
    <name evidence="2" type="ORF">AB6713_08200</name>
</gene>
<feature type="region of interest" description="Disordered" evidence="1">
    <location>
        <begin position="151"/>
        <end position="246"/>
    </location>
</feature>
<organism evidence="2 3">
    <name type="scientific">Luteimonas salinilitoris</name>
    <dbReference type="NCBI Taxonomy" id="3237697"/>
    <lineage>
        <taxon>Bacteria</taxon>
        <taxon>Pseudomonadati</taxon>
        <taxon>Pseudomonadota</taxon>
        <taxon>Gammaproteobacteria</taxon>
        <taxon>Lysobacterales</taxon>
        <taxon>Lysobacteraceae</taxon>
        <taxon>Luteimonas</taxon>
    </lineage>
</organism>
<dbReference type="Proteomes" id="UP001566331">
    <property type="component" value="Unassembled WGS sequence"/>
</dbReference>
<feature type="compositionally biased region" description="Low complexity" evidence="1">
    <location>
        <begin position="87"/>
        <end position="101"/>
    </location>
</feature>
<evidence type="ECO:0000313" key="2">
    <source>
        <dbReference type="EMBL" id="MEZ0474599.1"/>
    </source>
</evidence>
<accession>A0ABV4HPD2</accession>
<feature type="region of interest" description="Disordered" evidence="1">
    <location>
        <begin position="87"/>
        <end position="111"/>
    </location>
</feature>
<feature type="compositionally biased region" description="Polar residues" evidence="1">
    <location>
        <begin position="233"/>
        <end position="244"/>
    </location>
</feature>
<evidence type="ECO:0000256" key="1">
    <source>
        <dbReference type="SAM" id="MobiDB-lite"/>
    </source>
</evidence>
<sequence>MSEEAPAMELRDGAGRPCWVSHLDRSLVARLARRPTVIPPALGDRIWRSIEYFTARARMLAQSLIDRVSPTERWVNDMPIVHVSWQQPFQSPDPDASSASPGRNGAPPPVATVIGAARRSGIEPGTSPASAKAPPQLPAVTSTADLAGMARSRNGTVPAPGQGEDHDAHGGRPTAASSVSRESAAPARRLQPADTPGDDGAVTLRMPPGRRRTAPQRTSVHSTSAVDMDRPPTSRTMTGRSSPTVREEAADAMPEVRGQRPASIAALPAEGGVLPAETKSGPVAAEAALRSGSGSGPDALPVPAEVTESPAVTRQPHRLPHAVAASGREASTHGPARLSPLDESKTVGFAAITTADAARLMEAPGRVVSPARSNEHAGDGVVASRPPPDRVRAPIRHTPAYSEGVRQPAIPPGHDGPLTDAAPRQGASFGAGATPQTVLPYAGQASLLPSGPAGSPDASRPGAEGIGGHSNDPAGLPAPDSPHAPAPSTSTGTQREDEPSRHALRALIDIDQLSRQVERRITKRLAIDAERRGGWS</sequence>
<name>A0ABV4HPD2_9GAMM</name>
<reference evidence="2 3" key="1">
    <citation type="submission" date="2024-07" db="EMBL/GenBank/DDBJ databases">
        <title>Luteimonas salilacus sp. nov., isolated from the shore soil of Salt Lake in Tibet of China.</title>
        <authorList>
            <person name="Zhang X."/>
            <person name="Li A."/>
        </authorList>
    </citation>
    <scope>NUCLEOTIDE SEQUENCE [LARGE SCALE GENOMIC DNA]</scope>
    <source>
        <strain evidence="2 3">B3-2-R+30</strain>
    </source>
</reference>
<dbReference type="EMBL" id="JBFWIC010000008">
    <property type="protein sequence ID" value="MEZ0474599.1"/>
    <property type="molecule type" value="Genomic_DNA"/>
</dbReference>
<proteinExistence type="predicted"/>
<keyword evidence="3" id="KW-1185">Reference proteome</keyword>
<evidence type="ECO:0000313" key="3">
    <source>
        <dbReference type="Proteomes" id="UP001566331"/>
    </source>
</evidence>
<protein>
    <submittedName>
        <fullName evidence="2">Uncharacterized protein</fullName>
    </submittedName>
</protein>